<dbReference type="InterPro" id="IPR003593">
    <property type="entry name" value="AAA+_ATPase"/>
</dbReference>
<dbReference type="PROSITE" id="PS00211">
    <property type="entry name" value="ABC_TRANSPORTER_1"/>
    <property type="match status" value="1"/>
</dbReference>
<reference evidence="7 8" key="1">
    <citation type="journal article" date="2011" name="Front. Microbiol.">
        <title>Genomic signatures of strain selection and enhancement in Bacillus atrophaeus var. globigii, a historical biowarfare simulant.</title>
        <authorList>
            <person name="Gibbons H.S."/>
            <person name="Broomall S.M."/>
            <person name="McNew L.A."/>
            <person name="Daligault H."/>
            <person name="Chapman C."/>
            <person name="Bruce D."/>
            <person name="Karavis M."/>
            <person name="Krepps M."/>
            <person name="McGregor P.A."/>
            <person name="Hong C."/>
            <person name="Park K.H."/>
            <person name="Akmal A."/>
            <person name="Feldman A."/>
            <person name="Lin J.S."/>
            <person name="Chang W.E."/>
            <person name="Higgs B.W."/>
            <person name="Demirev P."/>
            <person name="Lindquist J."/>
            <person name="Liem A."/>
            <person name="Fochler E."/>
            <person name="Read T.D."/>
            <person name="Tapia R."/>
            <person name="Johnson S."/>
            <person name="Bishop-Lilly K.A."/>
            <person name="Detter C."/>
            <person name="Han C."/>
            <person name="Sozhamannan S."/>
            <person name="Rosenzweig C.N."/>
            <person name="Skowronski E.W."/>
        </authorList>
    </citation>
    <scope>NUCLEOTIDE SEQUENCE [LARGE SCALE GENOMIC DNA]</scope>
    <source>
        <strain evidence="7 8">MLST1</strain>
    </source>
</reference>
<evidence type="ECO:0000256" key="4">
    <source>
        <dbReference type="ARBA" id="ARBA00022741"/>
    </source>
</evidence>
<gene>
    <name evidence="7" type="ORF">CWE09_08750</name>
</gene>
<dbReference type="PANTHER" id="PTHR42711">
    <property type="entry name" value="ABC TRANSPORTER ATP-BINDING PROTEIN"/>
    <property type="match status" value="1"/>
</dbReference>
<name>A0A432W9J1_9GAMM</name>
<evidence type="ECO:0000313" key="7">
    <source>
        <dbReference type="EMBL" id="RUO26769.1"/>
    </source>
</evidence>
<dbReference type="OrthoDB" id="9778547at2"/>
<evidence type="ECO:0000256" key="3">
    <source>
        <dbReference type="ARBA" id="ARBA00022458"/>
    </source>
</evidence>
<dbReference type="InterPro" id="IPR027417">
    <property type="entry name" value="P-loop_NTPase"/>
</dbReference>
<dbReference type="InterPro" id="IPR017871">
    <property type="entry name" value="ABC_transporter-like_CS"/>
</dbReference>
<comment type="caution">
    <text evidence="7">The sequence shown here is derived from an EMBL/GenBank/DDBJ whole genome shotgun (WGS) entry which is preliminary data.</text>
</comment>
<dbReference type="GO" id="GO:0005524">
    <property type="term" value="F:ATP binding"/>
    <property type="evidence" value="ECO:0007669"/>
    <property type="project" value="UniProtKB-KW"/>
</dbReference>
<accession>A0A432W9J1</accession>
<evidence type="ECO:0000256" key="1">
    <source>
        <dbReference type="ARBA" id="ARBA00005417"/>
    </source>
</evidence>
<dbReference type="InterPro" id="IPR003439">
    <property type="entry name" value="ABC_transporter-like_ATP-bd"/>
</dbReference>
<dbReference type="AlphaFoldDB" id="A0A432W9J1"/>
<proteinExistence type="inferred from homology"/>
<dbReference type="SMART" id="SM00382">
    <property type="entry name" value="AAA"/>
    <property type="match status" value="1"/>
</dbReference>
<keyword evidence="4" id="KW-0547">Nucleotide-binding</keyword>
<keyword evidence="2" id="KW-0813">Transport</keyword>
<evidence type="ECO:0000313" key="8">
    <source>
        <dbReference type="Proteomes" id="UP000288293"/>
    </source>
</evidence>
<evidence type="ECO:0000259" key="6">
    <source>
        <dbReference type="PROSITE" id="PS50893"/>
    </source>
</evidence>
<dbReference type="Proteomes" id="UP000288293">
    <property type="component" value="Unassembled WGS sequence"/>
</dbReference>
<dbReference type="EMBL" id="PIPL01000001">
    <property type="protein sequence ID" value="RUO26769.1"/>
    <property type="molecule type" value="Genomic_DNA"/>
</dbReference>
<dbReference type="RefSeq" id="WP_126803581.1">
    <property type="nucleotide sequence ID" value="NZ_PIPL01000001.1"/>
</dbReference>
<feature type="domain" description="ABC transporter" evidence="6">
    <location>
        <begin position="3"/>
        <end position="232"/>
    </location>
</feature>
<sequence>MQIEIKNLIKEYSTVRAVDDVSFTVEAGGIVALLGPNGAGKSSLVRMLVGLTEPDSGSIRVHWDGQEFAHLPDGSFGYLPEDRGLYQDRTLRQNLVYIGQLRGLSKQQIDEQLEIWLQRFDLTERANEHLKQLSKGNQQKIQLIATLMHKPPVLILDEPFSGLDPVNQEHVLDVLKDLKAAGVTILLSAHQMDLVERLADQFILMNLGSVIASGPIDAIHQQLAETQHIRFTFAESVEPQELANLPYNNLNASNTERTQYSAEVDLNASLQDLLQQTAQCGPLQEFRRYRQPLHDLYLSAVRGVNKASKDKEVTL</sequence>
<dbReference type="GO" id="GO:0016887">
    <property type="term" value="F:ATP hydrolysis activity"/>
    <property type="evidence" value="ECO:0007669"/>
    <property type="project" value="InterPro"/>
</dbReference>
<organism evidence="7 8">
    <name type="scientific">Aliidiomarina minuta</name>
    <dbReference type="NCBI Taxonomy" id="880057"/>
    <lineage>
        <taxon>Bacteria</taxon>
        <taxon>Pseudomonadati</taxon>
        <taxon>Pseudomonadota</taxon>
        <taxon>Gammaproteobacteria</taxon>
        <taxon>Alteromonadales</taxon>
        <taxon>Idiomarinaceae</taxon>
        <taxon>Aliidiomarina</taxon>
    </lineage>
</organism>
<comment type="similarity">
    <text evidence="1">Belongs to the ABC transporter superfamily.</text>
</comment>
<evidence type="ECO:0000256" key="2">
    <source>
        <dbReference type="ARBA" id="ARBA00022448"/>
    </source>
</evidence>
<keyword evidence="5 7" id="KW-0067">ATP-binding</keyword>
<dbReference type="PROSITE" id="PS50893">
    <property type="entry name" value="ABC_TRANSPORTER_2"/>
    <property type="match status" value="1"/>
</dbReference>
<dbReference type="PANTHER" id="PTHR42711:SF5">
    <property type="entry name" value="ABC TRANSPORTER ATP-BINDING PROTEIN NATA"/>
    <property type="match status" value="1"/>
</dbReference>
<protein>
    <submittedName>
        <fullName evidence="7">ABC transporter ATP-binding protein</fullName>
    </submittedName>
</protein>
<dbReference type="InterPro" id="IPR050763">
    <property type="entry name" value="ABC_transporter_ATP-binding"/>
</dbReference>
<dbReference type="Pfam" id="PF00005">
    <property type="entry name" value="ABC_tran"/>
    <property type="match status" value="1"/>
</dbReference>
<dbReference type="SUPFAM" id="SSF52540">
    <property type="entry name" value="P-loop containing nucleoside triphosphate hydrolases"/>
    <property type="match status" value="1"/>
</dbReference>
<keyword evidence="8" id="KW-1185">Reference proteome</keyword>
<evidence type="ECO:0000256" key="5">
    <source>
        <dbReference type="ARBA" id="ARBA00022840"/>
    </source>
</evidence>
<keyword evidence="3" id="KW-0536">Nodulation</keyword>
<dbReference type="Gene3D" id="3.40.50.300">
    <property type="entry name" value="P-loop containing nucleotide triphosphate hydrolases"/>
    <property type="match status" value="1"/>
</dbReference>